<dbReference type="InterPro" id="IPR016032">
    <property type="entry name" value="Sig_transdc_resp-reg_C-effctor"/>
</dbReference>
<dbReference type="InterPro" id="IPR000792">
    <property type="entry name" value="Tscrpt_reg_LuxR_C"/>
</dbReference>
<dbReference type="Proteomes" id="UP001596989">
    <property type="component" value="Unassembled WGS sequence"/>
</dbReference>
<gene>
    <name evidence="6" type="ORF">ACFQ2I_06970</name>
</gene>
<keyword evidence="2" id="KW-0804">Transcription</keyword>
<dbReference type="CDD" id="cd06170">
    <property type="entry name" value="LuxR_C_like"/>
    <property type="match status" value="1"/>
</dbReference>
<dbReference type="SMART" id="SM00421">
    <property type="entry name" value="HTH_LUXR"/>
    <property type="match status" value="1"/>
</dbReference>
<dbReference type="Gene3D" id="1.10.510.10">
    <property type="entry name" value="Transferase(Phosphotransferase) domain 1"/>
    <property type="match status" value="1"/>
</dbReference>
<evidence type="ECO:0000313" key="7">
    <source>
        <dbReference type="Proteomes" id="UP001596989"/>
    </source>
</evidence>
<dbReference type="InterPro" id="IPR000719">
    <property type="entry name" value="Prot_kinase_dom"/>
</dbReference>
<proteinExistence type="predicted"/>
<dbReference type="InterPro" id="IPR029016">
    <property type="entry name" value="GAF-like_dom_sf"/>
</dbReference>
<dbReference type="InterPro" id="IPR053159">
    <property type="entry name" value="Hybrid_Histidine_Kinase"/>
</dbReference>
<dbReference type="Pfam" id="PF00196">
    <property type="entry name" value="GerE"/>
    <property type="match status" value="1"/>
</dbReference>
<sequence>MGIEKRLQDYAAHTSLSLDSFFKLAILLAEMVYHEHQQNVVSGSLSPANIYIRTNGQAVRLSSSPEDNEAYRSPEQSGKINRVPDERSDLYALGVILYELLAGQLPLQAEAGETWDNVHISRSPVSLADIRPEAAGMPEAIIRKLLAKAPEDRYQSAYGLLEDLRYCKRIGQARWGLPYELGGRDRLRSLQLADSWHVHRATMEQLTSGLEQAIKGGQANRWVIGAAGMGKTTLVQRLQWQVMRCGGWFIEGSGAMRPAQHDGTAQSTDMRQSTRQAASIFEPVLQALQQGIEQLWSEPAEVVALLQARLQASYNQDEAFAMGSLLPEAAPLLGVRRTADNNGAAAGVAHVAPLLAELIRCLAASKLPLVLFVDALEQSDTGTHEVLRLLTTGVEIPGLLLIGAYRAELAQDNEPGFDEGFPFSWLSNRWQTQPLERVTLPPLGYEELREALAEAMSESPARLSLLIQAIHERTAGNLQAIYSLLKTWTQKKLLVYDEQRHRWVWDQELTGHMNESELQRKHFAESLAKLSKETREVLLIAAVMGLSFQPSFLAQVCGRRPEQVMPMLQEAEEQGIVFPEGNTQSGFAEESNYSFQSNVVHQAMYATGGERNVHWHRQIGLMLQQRHGAEGLELEARAAIPWQAIDHLNLAAEAMNALEVQQLTESNLHAGRQAIMDGRFVKAKQYAEAGLRVMKRQETPGAQARSLYVQIMLVLVWSEYMLGNMEQALKLLHDLNELGSELDKGDRTQILAALIRFHTTKDNEAAIQYGKIALAEYNWKFNEQPAKLTLLKEVAHTRLMLYQYRNKIEHMPINRDGEYAALCGLMEQFFFSLLISNAEASIELYARFIRYGLRQGMNEMLACIIGSYEQILCRVIPHYTPAVPFTVLASLQYLDGTSPSFVHQIEFIGALWKQLHDPKEASVHIVKSLRRGLEVNDNDFANLAMLTFLVTYSGDIQSLWHVLEFYDTHMRRVTSDTLLQLVEVTRRYAQALQDESNLRHFIAIPEPNRRDSALNDEDNYSCGCKLEAAFLSGHYREALYWAERGRRTELKADWIRTRKQRFYEMLTLVSLYPERNAAEQKRICKGLRAQLDKMKGWKGFLGYNSAAYLLLMAEWKRITAPPMDALREYTAAIKQARDEKYGLMEGIACERLALCYQHDLVSRSGAMIAMMDACAAYSLWGMSLKATQIREQHPDLLRPMSKLYGDYMLESKPTYEHALLQVPDIVEEVETSAGGDLPVRNADSIWPIIDAIGKQEKRNWQESLLEAALRHSGADRAFLLRNTEDRFHLEAQLDMTVQQETDWSSALPYADSVLRHTAVTNKAIVLDDALQSYFWKDAHIQMRRPRSILCMPIAIPGDQSVVWLYLENGSIPGVFTEQDIQILELIAARVIYGMLLEQMAEEAPDEAAAAIERQPGQRREQQPFVEALTGRELEILTALAEGLSNRDIAERFGIAESTVKTHATRIFGKLGVKRRGQAVAKAKAMHLFD</sequence>
<feature type="region of interest" description="Disordered" evidence="3">
    <location>
        <begin position="61"/>
        <end position="82"/>
    </location>
</feature>
<dbReference type="PRINTS" id="PR00038">
    <property type="entry name" value="HTHLUXR"/>
</dbReference>
<evidence type="ECO:0000256" key="2">
    <source>
        <dbReference type="ARBA" id="ARBA00023163"/>
    </source>
</evidence>
<dbReference type="InterPro" id="IPR041664">
    <property type="entry name" value="AAA_16"/>
</dbReference>
<dbReference type="SUPFAM" id="SSF52540">
    <property type="entry name" value="P-loop containing nucleoside triphosphate hydrolases"/>
    <property type="match status" value="1"/>
</dbReference>
<dbReference type="PROSITE" id="PS50043">
    <property type="entry name" value="HTH_LUXR_2"/>
    <property type="match status" value="1"/>
</dbReference>
<comment type="caution">
    <text evidence="6">The sequence shown here is derived from an EMBL/GenBank/DDBJ whole genome shotgun (WGS) entry which is preliminary data.</text>
</comment>
<evidence type="ECO:0000256" key="1">
    <source>
        <dbReference type="ARBA" id="ARBA00023015"/>
    </source>
</evidence>
<dbReference type="Pfam" id="PF13191">
    <property type="entry name" value="AAA_16"/>
    <property type="match status" value="1"/>
</dbReference>
<evidence type="ECO:0000259" key="4">
    <source>
        <dbReference type="PROSITE" id="PS50011"/>
    </source>
</evidence>
<dbReference type="PANTHER" id="PTHR43642:SF1">
    <property type="entry name" value="HYBRID SIGNAL TRANSDUCTION HISTIDINE KINASE G"/>
    <property type="match status" value="1"/>
</dbReference>
<keyword evidence="7" id="KW-1185">Reference proteome</keyword>
<dbReference type="SUPFAM" id="SSF56112">
    <property type="entry name" value="Protein kinase-like (PK-like)"/>
    <property type="match status" value="1"/>
</dbReference>
<evidence type="ECO:0000313" key="6">
    <source>
        <dbReference type="EMBL" id="MFD0959126.1"/>
    </source>
</evidence>
<dbReference type="InterPro" id="IPR011009">
    <property type="entry name" value="Kinase-like_dom_sf"/>
</dbReference>
<feature type="domain" description="Protein kinase" evidence="4">
    <location>
        <begin position="1"/>
        <end position="166"/>
    </location>
</feature>
<protein>
    <submittedName>
        <fullName evidence="6">LuxR C-terminal-related transcriptional regulator</fullName>
    </submittedName>
</protein>
<dbReference type="InterPro" id="IPR003018">
    <property type="entry name" value="GAF"/>
</dbReference>
<feature type="domain" description="HTH luxR-type" evidence="5">
    <location>
        <begin position="1420"/>
        <end position="1486"/>
    </location>
</feature>
<evidence type="ECO:0000259" key="5">
    <source>
        <dbReference type="PROSITE" id="PS50043"/>
    </source>
</evidence>
<dbReference type="EMBL" id="JBHTJZ010000007">
    <property type="protein sequence ID" value="MFD0959126.1"/>
    <property type="molecule type" value="Genomic_DNA"/>
</dbReference>
<dbReference type="SMART" id="SM00065">
    <property type="entry name" value="GAF"/>
    <property type="match status" value="1"/>
</dbReference>
<name>A0ABW3HNQ3_9BACL</name>
<dbReference type="SUPFAM" id="SSF55781">
    <property type="entry name" value="GAF domain-like"/>
    <property type="match status" value="1"/>
</dbReference>
<dbReference type="SUPFAM" id="SSF46894">
    <property type="entry name" value="C-terminal effector domain of the bipartite response regulators"/>
    <property type="match status" value="1"/>
</dbReference>
<accession>A0ABW3HNQ3</accession>
<dbReference type="Pfam" id="PF13185">
    <property type="entry name" value="GAF_2"/>
    <property type="match status" value="1"/>
</dbReference>
<evidence type="ECO:0000256" key="3">
    <source>
        <dbReference type="SAM" id="MobiDB-lite"/>
    </source>
</evidence>
<dbReference type="Gene3D" id="3.30.450.40">
    <property type="match status" value="1"/>
</dbReference>
<reference evidence="7" key="1">
    <citation type="journal article" date="2019" name="Int. J. Syst. Evol. Microbiol.">
        <title>The Global Catalogue of Microorganisms (GCM) 10K type strain sequencing project: providing services to taxonomists for standard genome sequencing and annotation.</title>
        <authorList>
            <consortium name="The Broad Institute Genomics Platform"/>
            <consortium name="The Broad Institute Genome Sequencing Center for Infectious Disease"/>
            <person name="Wu L."/>
            <person name="Ma J."/>
        </authorList>
    </citation>
    <scope>NUCLEOTIDE SEQUENCE [LARGE SCALE GENOMIC DNA]</scope>
    <source>
        <strain evidence="7">CCUG 59129</strain>
    </source>
</reference>
<organism evidence="6 7">
    <name type="scientific">Paenibacillus chungangensis</name>
    <dbReference type="NCBI Taxonomy" id="696535"/>
    <lineage>
        <taxon>Bacteria</taxon>
        <taxon>Bacillati</taxon>
        <taxon>Bacillota</taxon>
        <taxon>Bacilli</taxon>
        <taxon>Bacillales</taxon>
        <taxon>Paenibacillaceae</taxon>
        <taxon>Paenibacillus</taxon>
    </lineage>
</organism>
<dbReference type="Gene3D" id="1.10.10.10">
    <property type="entry name" value="Winged helix-like DNA-binding domain superfamily/Winged helix DNA-binding domain"/>
    <property type="match status" value="1"/>
</dbReference>
<dbReference type="InterPro" id="IPR036388">
    <property type="entry name" value="WH-like_DNA-bd_sf"/>
</dbReference>
<dbReference type="PROSITE" id="PS00622">
    <property type="entry name" value="HTH_LUXR_1"/>
    <property type="match status" value="1"/>
</dbReference>
<dbReference type="PANTHER" id="PTHR43642">
    <property type="entry name" value="HYBRID SIGNAL TRANSDUCTION HISTIDINE KINASE G"/>
    <property type="match status" value="1"/>
</dbReference>
<dbReference type="InterPro" id="IPR027417">
    <property type="entry name" value="P-loop_NTPase"/>
</dbReference>
<keyword evidence="1" id="KW-0805">Transcription regulation</keyword>
<dbReference type="RefSeq" id="WP_377563057.1">
    <property type="nucleotide sequence ID" value="NZ_JBHTJZ010000007.1"/>
</dbReference>
<dbReference type="PROSITE" id="PS50011">
    <property type="entry name" value="PROTEIN_KINASE_DOM"/>
    <property type="match status" value="1"/>
</dbReference>